<keyword evidence="2" id="KW-1185">Reference proteome</keyword>
<reference evidence="1 2" key="1">
    <citation type="submission" date="2020-07" db="EMBL/GenBank/DDBJ databases">
        <title>Bradyrhizobium diversity isolated from nodules of indigenous legumes of Western Australia.</title>
        <authorList>
            <person name="Klepa M.S."/>
        </authorList>
    </citation>
    <scope>NUCLEOTIDE SEQUENCE [LARGE SCALE GENOMIC DNA]</scope>
    <source>
        <strain evidence="1 2">CNPSo 4010</strain>
    </source>
</reference>
<gene>
    <name evidence="1" type="ORF">HZZ13_30645</name>
</gene>
<sequence length="66" mass="7185">MTTKKSSSQKSKASGFVIGSARFRKISSVEGIVYSAKMKGSSAITASKARTPEERREAIIKAYRKT</sequence>
<comment type="caution">
    <text evidence="1">The sequence shown here is derived from an EMBL/GenBank/DDBJ whole genome shotgun (WGS) entry which is preliminary data.</text>
</comment>
<evidence type="ECO:0000313" key="2">
    <source>
        <dbReference type="Proteomes" id="UP000807370"/>
    </source>
</evidence>
<protein>
    <submittedName>
        <fullName evidence="1">Uncharacterized protein</fullName>
    </submittedName>
</protein>
<evidence type="ECO:0000313" key="1">
    <source>
        <dbReference type="EMBL" id="MBH5402118.1"/>
    </source>
</evidence>
<accession>A0ABS0PY24</accession>
<dbReference type="Proteomes" id="UP000807370">
    <property type="component" value="Unassembled WGS sequence"/>
</dbReference>
<proteinExistence type="predicted"/>
<dbReference type="EMBL" id="JACCHP010000026">
    <property type="protein sequence ID" value="MBH5402118.1"/>
    <property type="molecule type" value="Genomic_DNA"/>
</dbReference>
<dbReference type="RefSeq" id="WP_197963221.1">
    <property type="nucleotide sequence ID" value="NZ_JACCHP010000026.1"/>
</dbReference>
<name>A0ABS0PY24_9BRAD</name>
<organism evidence="1 2">
    <name type="scientific">Bradyrhizobium agreste</name>
    <dbReference type="NCBI Taxonomy" id="2751811"/>
    <lineage>
        <taxon>Bacteria</taxon>
        <taxon>Pseudomonadati</taxon>
        <taxon>Pseudomonadota</taxon>
        <taxon>Alphaproteobacteria</taxon>
        <taxon>Hyphomicrobiales</taxon>
        <taxon>Nitrobacteraceae</taxon>
        <taxon>Bradyrhizobium</taxon>
    </lineage>
</organism>